<dbReference type="PANTHER" id="PTHR18964">
    <property type="entry name" value="ROK (REPRESSOR, ORF, KINASE) FAMILY"/>
    <property type="match status" value="1"/>
</dbReference>
<evidence type="ECO:0000256" key="1">
    <source>
        <dbReference type="ARBA" id="ARBA00006479"/>
    </source>
</evidence>
<dbReference type="GO" id="GO:0004340">
    <property type="term" value="F:glucokinase activity"/>
    <property type="evidence" value="ECO:0007669"/>
    <property type="project" value="UniProtKB-EC"/>
</dbReference>
<organism evidence="2 3">
    <name type="scientific">Armatimonas rosea</name>
    <dbReference type="NCBI Taxonomy" id="685828"/>
    <lineage>
        <taxon>Bacteria</taxon>
        <taxon>Bacillati</taxon>
        <taxon>Armatimonadota</taxon>
        <taxon>Armatimonadia</taxon>
        <taxon>Armatimonadales</taxon>
        <taxon>Armatimonadaceae</taxon>
        <taxon>Armatimonas</taxon>
    </lineage>
</organism>
<dbReference type="EC" id="2.7.1.2" evidence="2"/>
<dbReference type="SUPFAM" id="SSF53067">
    <property type="entry name" value="Actin-like ATPase domain"/>
    <property type="match status" value="1"/>
</dbReference>
<protein>
    <submittedName>
        <fullName evidence="2">Glucokinase</fullName>
        <ecNumber evidence="2">2.7.1.2</ecNumber>
    </submittedName>
</protein>
<name>A0A7W9SQ16_ARMRO</name>
<sequence>MILGIDLGGTKSAALVLHEDGVVVRRVAAPTPAHAGAEALFAFLVGLAQQVRGPETLTGVGVSAGAPADAQNGLVFAAPNLPGWGPEGFPLAARLADVLHLPVQLENDADATALAEWRFGAGQGTKNMAFLTVGTGIGSGLILNGALHRGRRGAGGEVGHIAVVTGPEARSCSCGLRGCLEAYASGPSVTRIAQERGWQGEASGRAVVEAARAGDPICRGALAQAAEHLGAGLATLAMLLDLERIVLGTLAVHAADLLLEPIQQSLRARAWPRLTEGLEVVPAALGDRAQDLAALCAFAPSAPAPSAPTNGGTL</sequence>
<gene>
    <name evidence="2" type="ORF">HNQ39_002467</name>
</gene>
<reference evidence="2 3" key="1">
    <citation type="submission" date="2020-08" db="EMBL/GenBank/DDBJ databases">
        <title>Genomic Encyclopedia of Type Strains, Phase IV (KMG-IV): sequencing the most valuable type-strain genomes for metagenomic binning, comparative biology and taxonomic classification.</title>
        <authorList>
            <person name="Goeker M."/>
        </authorList>
    </citation>
    <scope>NUCLEOTIDE SEQUENCE [LARGE SCALE GENOMIC DNA]</scope>
    <source>
        <strain evidence="2 3">DSM 23562</strain>
    </source>
</reference>
<keyword evidence="3" id="KW-1185">Reference proteome</keyword>
<dbReference type="InterPro" id="IPR043129">
    <property type="entry name" value="ATPase_NBD"/>
</dbReference>
<dbReference type="PROSITE" id="PS01125">
    <property type="entry name" value="ROK"/>
    <property type="match status" value="1"/>
</dbReference>
<dbReference type="Pfam" id="PF00480">
    <property type="entry name" value="ROK"/>
    <property type="match status" value="1"/>
</dbReference>
<evidence type="ECO:0000313" key="2">
    <source>
        <dbReference type="EMBL" id="MBB6050676.1"/>
    </source>
</evidence>
<accession>A0A7W9SQ16</accession>
<proteinExistence type="inferred from homology"/>
<keyword evidence="2" id="KW-0808">Transferase</keyword>
<dbReference type="InterPro" id="IPR049874">
    <property type="entry name" value="ROK_cs"/>
</dbReference>
<dbReference type="Gene3D" id="3.30.420.40">
    <property type="match status" value="2"/>
</dbReference>
<comment type="similarity">
    <text evidence="1">Belongs to the ROK (NagC/XylR) family.</text>
</comment>
<dbReference type="RefSeq" id="WP_184196088.1">
    <property type="nucleotide sequence ID" value="NZ_JACHGW010000002.1"/>
</dbReference>
<dbReference type="PANTHER" id="PTHR18964:SF169">
    <property type="entry name" value="N-ACETYLMANNOSAMINE KINASE"/>
    <property type="match status" value="1"/>
</dbReference>
<dbReference type="AlphaFoldDB" id="A0A7W9SQ16"/>
<evidence type="ECO:0000313" key="3">
    <source>
        <dbReference type="Proteomes" id="UP000520814"/>
    </source>
</evidence>
<keyword evidence="2" id="KW-0418">Kinase</keyword>
<dbReference type="Proteomes" id="UP000520814">
    <property type="component" value="Unassembled WGS sequence"/>
</dbReference>
<dbReference type="EMBL" id="JACHGW010000002">
    <property type="protein sequence ID" value="MBB6050676.1"/>
    <property type="molecule type" value="Genomic_DNA"/>
</dbReference>
<dbReference type="InterPro" id="IPR000600">
    <property type="entry name" value="ROK"/>
</dbReference>
<comment type="caution">
    <text evidence="2">The sequence shown here is derived from an EMBL/GenBank/DDBJ whole genome shotgun (WGS) entry which is preliminary data.</text>
</comment>